<keyword evidence="3" id="KW-1185">Reference proteome</keyword>
<dbReference type="EMBL" id="LUGG01000044">
    <property type="protein sequence ID" value="OBZ65413.1"/>
    <property type="molecule type" value="Genomic_DNA"/>
</dbReference>
<feature type="compositionally biased region" description="Polar residues" evidence="1">
    <location>
        <begin position="1"/>
        <end position="13"/>
    </location>
</feature>
<proteinExistence type="predicted"/>
<evidence type="ECO:0000313" key="2">
    <source>
        <dbReference type="EMBL" id="OBZ65413.1"/>
    </source>
</evidence>
<evidence type="ECO:0000313" key="3">
    <source>
        <dbReference type="Proteomes" id="UP000092993"/>
    </source>
</evidence>
<dbReference type="Proteomes" id="UP000092993">
    <property type="component" value="Unassembled WGS sequence"/>
</dbReference>
<accession>A0A1C7LL17</accession>
<evidence type="ECO:0000256" key="1">
    <source>
        <dbReference type="SAM" id="MobiDB-lite"/>
    </source>
</evidence>
<organism evidence="2 3">
    <name type="scientific">Grifola frondosa</name>
    <name type="common">Maitake</name>
    <name type="synonym">Polyporus frondosus</name>
    <dbReference type="NCBI Taxonomy" id="5627"/>
    <lineage>
        <taxon>Eukaryota</taxon>
        <taxon>Fungi</taxon>
        <taxon>Dikarya</taxon>
        <taxon>Basidiomycota</taxon>
        <taxon>Agaricomycotina</taxon>
        <taxon>Agaricomycetes</taxon>
        <taxon>Polyporales</taxon>
        <taxon>Grifolaceae</taxon>
        <taxon>Grifola</taxon>
    </lineage>
</organism>
<protein>
    <submittedName>
        <fullName evidence="2">Uncharacterized protein</fullName>
    </submittedName>
</protein>
<dbReference type="AlphaFoldDB" id="A0A1C7LL17"/>
<name>A0A1C7LL17_GRIFR</name>
<gene>
    <name evidence="2" type="ORF">A0H81_14582</name>
</gene>
<reference evidence="2 3" key="1">
    <citation type="submission" date="2016-03" db="EMBL/GenBank/DDBJ databases">
        <title>Whole genome sequencing of Grifola frondosa 9006-11.</title>
        <authorList>
            <person name="Min B."/>
            <person name="Park H."/>
            <person name="Kim J.-G."/>
            <person name="Cho H."/>
            <person name="Oh Y.-L."/>
            <person name="Kong W.-S."/>
            <person name="Choi I.-G."/>
        </authorList>
    </citation>
    <scope>NUCLEOTIDE SEQUENCE [LARGE SCALE GENOMIC DNA]</scope>
    <source>
        <strain evidence="2 3">9006-11</strain>
    </source>
</reference>
<comment type="caution">
    <text evidence="2">The sequence shown here is derived from an EMBL/GenBank/DDBJ whole genome shotgun (WGS) entry which is preliminary data.</text>
</comment>
<feature type="region of interest" description="Disordered" evidence="1">
    <location>
        <begin position="1"/>
        <end position="25"/>
    </location>
</feature>
<sequence>MVSMQSSARTTAIAQARRGKSVRTARKSTFAPTIFTMISIMKNAPGRPSSVECRKAIHEDCHSAYSSRTPARDHVCFVSTLRPDQKLRIERARYTASQDAV</sequence>